<dbReference type="InterPro" id="IPR036259">
    <property type="entry name" value="MFS_trans_sf"/>
</dbReference>
<proteinExistence type="predicted"/>
<dbReference type="Gene3D" id="1.20.1250.20">
    <property type="entry name" value="MFS general substrate transporter like domains"/>
    <property type="match status" value="1"/>
</dbReference>
<dbReference type="RefSeq" id="XP_056469134.1">
    <property type="nucleotide sequence ID" value="XM_056624146.1"/>
</dbReference>
<comment type="caution">
    <text evidence="1">The sequence shown here is derived from an EMBL/GenBank/DDBJ whole genome shotgun (WGS) entry which is preliminary data.</text>
</comment>
<keyword evidence="2" id="KW-1185">Reference proteome</keyword>
<reference evidence="1" key="2">
    <citation type="journal article" date="2023" name="IMA Fungus">
        <title>Comparative genomic study of the Penicillium genus elucidates a diverse pangenome and 15 lateral gene transfer events.</title>
        <authorList>
            <person name="Petersen C."/>
            <person name="Sorensen T."/>
            <person name="Nielsen M.R."/>
            <person name="Sondergaard T.E."/>
            <person name="Sorensen J.L."/>
            <person name="Fitzpatrick D.A."/>
            <person name="Frisvad J.C."/>
            <person name="Nielsen K.L."/>
        </authorList>
    </citation>
    <scope>NUCLEOTIDE SEQUENCE</scope>
    <source>
        <strain evidence="1">IBT 30761</strain>
    </source>
</reference>
<dbReference type="OrthoDB" id="4139357at2759"/>
<accession>A0A9W9EIW9</accession>
<gene>
    <name evidence="1" type="ORF">N7532_011655</name>
</gene>
<sequence>MKKGGYWSFILAGSSLTHRIASQQCQNAEETSYEPIANTSTSNLIGIIGAIFALFSTQFPLIGRKWSLLTSATLQGFSMAMYTQVKNTADYVCLNALEHIMQTYFDAVLYASAPEIINTTYRASASGMFSCLGRITGITLWRP</sequence>
<dbReference type="Proteomes" id="UP001149074">
    <property type="component" value="Unassembled WGS sequence"/>
</dbReference>
<evidence type="ECO:0000313" key="1">
    <source>
        <dbReference type="EMBL" id="KAJ5082612.1"/>
    </source>
</evidence>
<evidence type="ECO:0000313" key="2">
    <source>
        <dbReference type="Proteomes" id="UP001149074"/>
    </source>
</evidence>
<dbReference type="SUPFAM" id="SSF103473">
    <property type="entry name" value="MFS general substrate transporter"/>
    <property type="match status" value="1"/>
</dbReference>
<reference evidence="1" key="1">
    <citation type="submission" date="2022-11" db="EMBL/GenBank/DDBJ databases">
        <authorList>
            <person name="Petersen C."/>
        </authorList>
    </citation>
    <scope>NUCLEOTIDE SEQUENCE</scope>
    <source>
        <strain evidence="1">IBT 30761</strain>
    </source>
</reference>
<dbReference type="EMBL" id="JAPQKI010000011">
    <property type="protein sequence ID" value="KAJ5082612.1"/>
    <property type="molecule type" value="Genomic_DNA"/>
</dbReference>
<dbReference type="GeneID" id="81363125"/>
<protein>
    <submittedName>
        <fullName evidence="1">Uncharacterized protein</fullName>
    </submittedName>
</protein>
<name>A0A9W9EIW9_9EURO</name>
<organism evidence="1 2">
    <name type="scientific">Penicillium argentinense</name>
    <dbReference type="NCBI Taxonomy" id="1131581"/>
    <lineage>
        <taxon>Eukaryota</taxon>
        <taxon>Fungi</taxon>
        <taxon>Dikarya</taxon>
        <taxon>Ascomycota</taxon>
        <taxon>Pezizomycotina</taxon>
        <taxon>Eurotiomycetes</taxon>
        <taxon>Eurotiomycetidae</taxon>
        <taxon>Eurotiales</taxon>
        <taxon>Aspergillaceae</taxon>
        <taxon>Penicillium</taxon>
    </lineage>
</organism>
<dbReference type="AlphaFoldDB" id="A0A9W9EIW9"/>